<protein>
    <submittedName>
        <fullName evidence="1">15218_t:CDS:1</fullName>
    </submittedName>
</protein>
<proteinExistence type="predicted"/>
<organism evidence="1 2">
    <name type="scientific">Acaulospora colombiana</name>
    <dbReference type="NCBI Taxonomy" id="27376"/>
    <lineage>
        <taxon>Eukaryota</taxon>
        <taxon>Fungi</taxon>
        <taxon>Fungi incertae sedis</taxon>
        <taxon>Mucoromycota</taxon>
        <taxon>Glomeromycotina</taxon>
        <taxon>Glomeromycetes</taxon>
        <taxon>Diversisporales</taxon>
        <taxon>Acaulosporaceae</taxon>
        <taxon>Acaulospora</taxon>
    </lineage>
</organism>
<reference evidence="1" key="1">
    <citation type="submission" date="2021-06" db="EMBL/GenBank/DDBJ databases">
        <authorList>
            <person name="Kallberg Y."/>
            <person name="Tangrot J."/>
            <person name="Rosling A."/>
        </authorList>
    </citation>
    <scope>NUCLEOTIDE SEQUENCE</scope>
    <source>
        <strain evidence="1">CL356</strain>
    </source>
</reference>
<feature type="non-terminal residue" evidence="1">
    <location>
        <position position="193"/>
    </location>
</feature>
<sequence>MAQTDSEITNSRTVLGAPLRRPIWTAPGCFCYEGRENVPPVRMCDYERIFEGHRQASEELLGSYNTILREWESEKRSLETILKELSTEYKNLERKELDKTAQICSLKRELHWYREIKINVAYVSTSSQIHECELMSKIKEPNSDTPHNSSLEIVFEGVTAMKQKKKIEISLWIRILLDVEDHQDPFLVTAYWP</sequence>
<dbReference type="EMBL" id="CAJVPT010014540">
    <property type="protein sequence ID" value="CAG8605320.1"/>
    <property type="molecule type" value="Genomic_DNA"/>
</dbReference>
<name>A0ACA9MPA7_9GLOM</name>
<evidence type="ECO:0000313" key="2">
    <source>
        <dbReference type="Proteomes" id="UP000789525"/>
    </source>
</evidence>
<comment type="caution">
    <text evidence="1">The sequence shown here is derived from an EMBL/GenBank/DDBJ whole genome shotgun (WGS) entry which is preliminary data.</text>
</comment>
<gene>
    <name evidence="1" type="ORF">ACOLOM_LOCUS6829</name>
</gene>
<keyword evidence="2" id="KW-1185">Reference proteome</keyword>
<dbReference type="Proteomes" id="UP000789525">
    <property type="component" value="Unassembled WGS sequence"/>
</dbReference>
<accession>A0ACA9MPA7</accession>
<evidence type="ECO:0000313" key="1">
    <source>
        <dbReference type="EMBL" id="CAG8605320.1"/>
    </source>
</evidence>